<evidence type="ECO:0000313" key="3">
    <source>
        <dbReference type="EMBL" id="GFN88195.1"/>
    </source>
</evidence>
<accession>A0AAV3Z0U4</accession>
<dbReference type="EMBL" id="BLXT01001848">
    <property type="protein sequence ID" value="GFN88195.1"/>
    <property type="molecule type" value="Genomic_DNA"/>
</dbReference>
<comment type="caution">
    <text evidence="3">The sequence shown here is derived from an EMBL/GenBank/DDBJ whole genome shotgun (WGS) entry which is preliminary data.</text>
</comment>
<protein>
    <submittedName>
        <fullName evidence="3">Histidine n-acetyltransferase-like</fullName>
    </submittedName>
</protein>
<evidence type="ECO:0000256" key="1">
    <source>
        <dbReference type="SAM" id="MobiDB-lite"/>
    </source>
</evidence>
<dbReference type="Gene3D" id="3.40.630.30">
    <property type="match status" value="1"/>
</dbReference>
<dbReference type="AlphaFoldDB" id="A0AAV3Z0U4"/>
<feature type="region of interest" description="Disordered" evidence="1">
    <location>
        <begin position="230"/>
        <end position="258"/>
    </location>
</feature>
<dbReference type="PANTHER" id="PTHR47403">
    <property type="entry name" value="LOC100145250 PROTEIN"/>
    <property type="match status" value="1"/>
</dbReference>
<dbReference type="GO" id="GO:0016747">
    <property type="term" value="F:acyltransferase activity, transferring groups other than amino-acyl groups"/>
    <property type="evidence" value="ECO:0007669"/>
    <property type="project" value="InterPro"/>
</dbReference>
<proteinExistence type="predicted"/>
<dbReference type="PROSITE" id="PS51186">
    <property type="entry name" value="GNAT"/>
    <property type="match status" value="1"/>
</dbReference>
<reference evidence="3 4" key="1">
    <citation type="journal article" date="2021" name="Elife">
        <title>Chloroplast acquisition without the gene transfer in kleptoplastic sea slugs, Plakobranchus ocellatus.</title>
        <authorList>
            <person name="Maeda T."/>
            <person name="Takahashi S."/>
            <person name="Yoshida T."/>
            <person name="Shimamura S."/>
            <person name="Takaki Y."/>
            <person name="Nagai Y."/>
            <person name="Toyoda A."/>
            <person name="Suzuki Y."/>
            <person name="Arimoto A."/>
            <person name="Ishii H."/>
            <person name="Satoh N."/>
            <person name="Nishiyama T."/>
            <person name="Hasebe M."/>
            <person name="Maruyama T."/>
            <person name="Minagawa J."/>
            <person name="Obokata J."/>
            <person name="Shigenobu S."/>
        </authorList>
    </citation>
    <scope>NUCLEOTIDE SEQUENCE [LARGE SCALE GENOMIC DNA]</scope>
</reference>
<keyword evidence="4" id="KW-1185">Reference proteome</keyword>
<evidence type="ECO:0000259" key="2">
    <source>
        <dbReference type="PROSITE" id="PS51186"/>
    </source>
</evidence>
<dbReference type="InterPro" id="IPR016181">
    <property type="entry name" value="Acyl_CoA_acyltransferase"/>
</dbReference>
<feature type="domain" description="N-acetyltransferase" evidence="2">
    <location>
        <begin position="8"/>
        <end position="151"/>
    </location>
</feature>
<dbReference type="SUPFAM" id="SSF55729">
    <property type="entry name" value="Acyl-CoA N-acyltransferases (Nat)"/>
    <property type="match status" value="1"/>
</dbReference>
<name>A0AAV3Z0U4_9GAST</name>
<evidence type="ECO:0000313" key="4">
    <source>
        <dbReference type="Proteomes" id="UP000735302"/>
    </source>
</evidence>
<organism evidence="3 4">
    <name type="scientific">Plakobranchus ocellatus</name>
    <dbReference type="NCBI Taxonomy" id="259542"/>
    <lineage>
        <taxon>Eukaryota</taxon>
        <taxon>Metazoa</taxon>
        <taxon>Spiralia</taxon>
        <taxon>Lophotrochozoa</taxon>
        <taxon>Mollusca</taxon>
        <taxon>Gastropoda</taxon>
        <taxon>Heterobranchia</taxon>
        <taxon>Euthyneura</taxon>
        <taxon>Panpulmonata</taxon>
        <taxon>Sacoglossa</taxon>
        <taxon>Placobranchoidea</taxon>
        <taxon>Plakobranchidae</taxon>
        <taxon>Plakobranchus</taxon>
    </lineage>
</organism>
<dbReference type="InterPro" id="IPR000182">
    <property type="entry name" value="GNAT_dom"/>
</dbReference>
<dbReference type="Proteomes" id="UP000735302">
    <property type="component" value="Unassembled WGS sequence"/>
</dbReference>
<gene>
    <name evidence="3" type="ORF">PoB_001470100</name>
</gene>
<sequence>MASTAKDVVIRQALLEDFEAVLSIGEMYGGRDYLKTLYLPLLENKDTYAVVATIQDVVVGFSMTTTFDGGLTVMRRASRVHEKFRGLGIFHMMKEELEKYTREFRPQVKYETLANTNKVDHLADRFLQSGFQSIYRRGIMPVMVRPPYPLCSTESSATEPAQVVDVKQLTHQDLSLLFQSEERSPRVFPRRRLFNFFLGYRLMDANIQNILCDGGGGFYSLRRRSDISTEHSQVNGAAQTHNNSEKSSNQFSTHSPIQQDINKGLDPESVNHVAMVTFFFCYRTLTGIVCYVDVYSEPHVSSDHLREHLRHNLLNLQRLFPGQDGRLTLAFDLHISKDLIITSLDGFGVRDVLLGQEQFQVLYERIRES</sequence>
<dbReference type="PANTHER" id="PTHR47403:SF6">
    <property type="entry name" value="N-ACETYLTRANSFERASE DOMAIN-CONTAINING PROTEIN"/>
    <property type="match status" value="1"/>
</dbReference>